<keyword evidence="7 8" id="KW-0349">Heme</keyword>
<evidence type="ECO:0000256" key="6">
    <source>
        <dbReference type="ARBA" id="ARBA00023004"/>
    </source>
</evidence>
<keyword evidence="11" id="KW-1185">Reference proteome</keyword>
<evidence type="ECO:0000256" key="5">
    <source>
        <dbReference type="ARBA" id="ARBA00023002"/>
    </source>
</evidence>
<protein>
    <recommendedName>
        <fullName evidence="12">Cytochrome P450</fullName>
    </recommendedName>
</protein>
<evidence type="ECO:0000256" key="4">
    <source>
        <dbReference type="ARBA" id="ARBA00022989"/>
    </source>
</evidence>
<comment type="similarity">
    <text evidence="1 8">Belongs to the cytochrome P450 family.</text>
</comment>
<dbReference type="InterPro" id="IPR036396">
    <property type="entry name" value="Cyt_P450_sf"/>
</dbReference>
<keyword evidence="8" id="KW-0503">Monooxygenase</keyword>
<evidence type="ECO:0000256" key="2">
    <source>
        <dbReference type="ARBA" id="ARBA00022692"/>
    </source>
</evidence>
<reference evidence="10" key="1">
    <citation type="journal article" date="2013" name="Nat. Commun.">
        <title>Whole-genome sequencing of Oryza brachyantha reveals mechanisms underlying Oryza genome evolution.</title>
        <authorList>
            <person name="Chen J."/>
            <person name="Huang Q."/>
            <person name="Gao D."/>
            <person name="Wang J."/>
            <person name="Lang Y."/>
            <person name="Liu T."/>
            <person name="Li B."/>
            <person name="Bai Z."/>
            <person name="Luis Goicoechea J."/>
            <person name="Liang C."/>
            <person name="Chen C."/>
            <person name="Zhang W."/>
            <person name="Sun S."/>
            <person name="Liao Y."/>
            <person name="Zhang X."/>
            <person name="Yang L."/>
            <person name="Song C."/>
            <person name="Wang M."/>
            <person name="Shi J."/>
            <person name="Liu G."/>
            <person name="Liu J."/>
            <person name="Zhou H."/>
            <person name="Zhou W."/>
            <person name="Yu Q."/>
            <person name="An N."/>
            <person name="Chen Y."/>
            <person name="Cai Q."/>
            <person name="Wang B."/>
            <person name="Liu B."/>
            <person name="Min J."/>
            <person name="Huang Y."/>
            <person name="Wu H."/>
            <person name="Li Z."/>
            <person name="Zhang Y."/>
            <person name="Yin Y."/>
            <person name="Song W."/>
            <person name="Jiang J."/>
            <person name="Jackson S.A."/>
            <person name="Wing R.A."/>
            <person name="Wang J."/>
            <person name="Chen M."/>
        </authorList>
    </citation>
    <scope>NUCLEOTIDE SEQUENCE [LARGE SCALE GENOMIC DNA]</scope>
    <source>
        <strain evidence="10">cv. IRGC 101232</strain>
    </source>
</reference>
<comment type="cofactor">
    <cofactor evidence="7">
        <name>heme</name>
        <dbReference type="ChEBI" id="CHEBI:30413"/>
    </cofactor>
</comment>
<dbReference type="STRING" id="4533.J3MRE1"/>
<dbReference type="GO" id="GO:0006629">
    <property type="term" value="P:lipid metabolic process"/>
    <property type="evidence" value="ECO:0007669"/>
    <property type="project" value="UniProtKB-ARBA"/>
</dbReference>
<dbReference type="PRINTS" id="PR00463">
    <property type="entry name" value="EP450I"/>
</dbReference>
<keyword evidence="6 7" id="KW-0408">Iron</keyword>
<dbReference type="GO" id="GO:0020037">
    <property type="term" value="F:heme binding"/>
    <property type="evidence" value="ECO:0007669"/>
    <property type="project" value="InterPro"/>
</dbReference>
<dbReference type="InterPro" id="IPR017972">
    <property type="entry name" value="Cyt_P450_CS"/>
</dbReference>
<organism evidence="10">
    <name type="scientific">Oryza brachyantha</name>
    <name type="common">malo sina</name>
    <dbReference type="NCBI Taxonomy" id="4533"/>
    <lineage>
        <taxon>Eukaryota</taxon>
        <taxon>Viridiplantae</taxon>
        <taxon>Streptophyta</taxon>
        <taxon>Embryophyta</taxon>
        <taxon>Tracheophyta</taxon>
        <taxon>Spermatophyta</taxon>
        <taxon>Magnoliopsida</taxon>
        <taxon>Liliopsida</taxon>
        <taxon>Poales</taxon>
        <taxon>Poaceae</taxon>
        <taxon>BOP clade</taxon>
        <taxon>Oryzoideae</taxon>
        <taxon>Oryzeae</taxon>
        <taxon>Oryzinae</taxon>
        <taxon>Oryza</taxon>
    </lineage>
</organism>
<dbReference type="EnsemblPlants" id="OB08G16700.1">
    <property type="protein sequence ID" value="OB08G16700.1"/>
    <property type="gene ID" value="OB08G16700"/>
</dbReference>
<dbReference type="Proteomes" id="UP000006038">
    <property type="component" value="Chromosome 8"/>
</dbReference>
<name>J3MRE1_ORYBR</name>
<feature type="binding site" description="axial binding residue" evidence="7">
    <location>
        <position position="408"/>
    </location>
    <ligand>
        <name>heme</name>
        <dbReference type="ChEBI" id="CHEBI:30413"/>
    </ligand>
    <ligandPart>
        <name>Fe</name>
        <dbReference type="ChEBI" id="CHEBI:18248"/>
    </ligandPart>
</feature>
<dbReference type="GO" id="GO:0016705">
    <property type="term" value="F:oxidoreductase activity, acting on paired donors, with incorporation or reduction of molecular oxygen"/>
    <property type="evidence" value="ECO:0007669"/>
    <property type="project" value="InterPro"/>
</dbReference>
<dbReference type="InterPro" id="IPR001128">
    <property type="entry name" value="Cyt_P450"/>
</dbReference>
<feature type="transmembrane region" description="Helical" evidence="9">
    <location>
        <begin position="6"/>
        <end position="25"/>
    </location>
</feature>
<dbReference type="Gramene" id="OB08G16700.1">
    <property type="protein sequence ID" value="OB08G16700.1"/>
    <property type="gene ID" value="OB08G16700"/>
</dbReference>
<dbReference type="InterPro" id="IPR002401">
    <property type="entry name" value="Cyt_P450_E_grp-I"/>
</dbReference>
<keyword evidence="4 9" id="KW-1133">Transmembrane helix</keyword>
<dbReference type="HOGENOM" id="CLU_001570_27_2_1"/>
<dbReference type="Pfam" id="PF00067">
    <property type="entry name" value="p450"/>
    <property type="match status" value="1"/>
</dbReference>
<dbReference type="GO" id="GO:0005506">
    <property type="term" value="F:iron ion binding"/>
    <property type="evidence" value="ECO:0007669"/>
    <property type="project" value="InterPro"/>
</dbReference>
<keyword evidence="3 7" id="KW-0479">Metal-binding</keyword>
<evidence type="ECO:0000256" key="8">
    <source>
        <dbReference type="RuleBase" id="RU000461"/>
    </source>
</evidence>
<keyword evidence="5 8" id="KW-0560">Oxidoreductase</keyword>
<dbReference type="eggNOG" id="KOG0157">
    <property type="taxonomic scope" value="Eukaryota"/>
</dbReference>
<evidence type="ECO:0000256" key="7">
    <source>
        <dbReference type="PIRSR" id="PIRSR602401-1"/>
    </source>
</evidence>
<dbReference type="PANTHER" id="PTHR24296">
    <property type="entry name" value="CYTOCHROME P450"/>
    <property type="match status" value="1"/>
</dbReference>
<evidence type="ECO:0000256" key="3">
    <source>
        <dbReference type="ARBA" id="ARBA00022723"/>
    </source>
</evidence>
<accession>J3MRE1</accession>
<evidence type="ECO:0000313" key="10">
    <source>
        <dbReference type="EnsemblPlants" id="OB08G16700.1"/>
    </source>
</evidence>
<proteinExistence type="inferred from homology"/>
<dbReference type="SUPFAM" id="SSF48264">
    <property type="entry name" value="Cytochrome P450"/>
    <property type="match status" value="1"/>
</dbReference>
<dbReference type="PROSITE" id="PS00086">
    <property type="entry name" value="CYTOCHROME_P450"/>
    <property type="match status" value="1"/>
</dbReference>
<sequence>MALAEAAMISSTILLLLVFYFYVAYRISKNRPVPPIEWPIIRMLPSVVANLSKMHDYAAALLLSELGNTLTARGPASSGMRLVITCDPANVRHILASSSHGNYPKGPEFAEIFDVFGGGFFTVDGERWRRERAKIDGFIREPRLVASMASSCRDKVRDCLLPLLASAAGAGRPVEMRDVASRLMFDVTAMGVFGVDPGYLPMMETRKKKATTTTTHSDAMDITSYYLSDPDHYNADQNLLRAMLVNFMIAGRDTIGTVLPWFFYSLATNQHVVAGIRQELAPIAAAAAAASRSRGNDAGAAVMFEPDDTKPLVYLQAALLEALRLYPPVAMERKTVAAADVLPSGHRVWAGDAILVHLYSMGRMESVWGEDCREYRPDRWLTGDGGQQKLRHVPSHNFPAFNAGPRMCPGKSIAMTEMKTVAAAVVWNFDVEVAVEGQAVEPTMSATLRMKNGLMLKVKKRTYVDAPV</sequence>
<evidence type="ECO:0008006" key="12">
    <source>
        <dbReference type="Google" id="ProtNLM"/>
    </source>
</evidence>
<evidence type="ECO:0000256" key="1">
    <source>
        <dbReference type="ARBA" id="ARBA00010617"/>
    </source>
</evidence>
<dbReference type="GO" id="GO:0004497">
    <property type="term" value="F:monooxygenase activity"/>
    <property type="evidence" value="ECO:0007669"/>
    <property type="project" value="UniProtKB-KW"/>
</dbReference>
<evidence type="ECO:0000256" key="9">
    <source>
        <dbReference type="SAM" id="Phobius"/>
    </source>
</evidence>
<dbReference type="PRINTS" id="PR00385">
    <property type="entry name" value="P450"/>
</dbReference>
<reference evidence="10" key="2">
    <citation type="submission" date="2013-04" db="UniProtKB">
        <authorList>
            <consortium name="EnsemblPlants"/>
        </authorList>
    </citation>
    <scope>IDENTIFICATION</scope>
</reference>
<dbReference type="Gene3D" id="1.10.630.10">
    <property type="entry name" value="Cytochrome P450"/>
    <property type="match status" value="2"/>
</dbReference>
<keyword evidence="9" id="KW-0472">Membrane</keyword>
<dbReference type="AlphaFoldDB" id="J3MRE1"/>
<keyword evidence="2 9" id="KW-0812">Transmembrane</keyword>
<evidence type="ECO:0000313" key="11">
    <source>
        <dbReference type="Proteomes" id="UP000006038"/>
    </source>
</evidence>
<dbReference type="OMA" id="YLPMMET"/>